<dbReference type="Gene3D" id="3.40.50.2300">
    <property type="match status" value="1"/>
</dbReference>
<comment type="caution">
    <text evidence="4">The sequence shown here is derived from an EMBL/GenBank/DDBJ whole genome shotgun (WGS) entry which is preliminary data.</text>
</comment>
<keyword evidence="1 2" id="KW-0597">Phosphoprotein</keyword>
<dbReference type="PANTHER" id="PTHR44591:SF3">
    <property type="entry name" value="RESPONSE REGULATORY DOMAIN-CONTAINING PROTEIN"/>
    <property type="match status" value="1"/>
</dbReference>
<dbReference type="Proteomes" id="UP000655208">
    <property type="component" value="Unassembled WGS sequence"/>
</dbReference>
<evidence type="ECO:0000256" key="1">
    <source>
        <dbReference type="ARBA" id="ARBA00022553"/>
    </source>
</evidence>
<dbReference type="SUPFAM" id="SSF52172">
    <property type="entry name" value="CheY-like"/>
    <property type="match status" value="1"/>
</dbReference>
<feature type="domain" description="Response regulatory" evidence="3">
    <location>
        <begin position="11"/>
        <end position="119"/>
    </location>
</feature>
<name>A0A917WNQ7_9ACTN</name>
<dbReference type="PROSITE" id="PS50110">
    <property type="entry name" value="RESPONSE_REGULATORY"/>
    <property type="match status" value="1"/>
</dbReference>
<evidence type="ECO:0000256" key="2">
    <source>
        <dbReference type="PROSITE-ProRule" id="PRU00169"/>
    </source>
</evidence>
<evidence type="ECO:0000259" key="3">
    <source>
        <dbReference type="PROSITE" id="PS50110"/>
    </source>
</evidence>
<dbReference type="Pfam" id="PF00072">
    <property type="entry name" value="Response_reg"/>
    <property type="match status" value="1"/>
</dbReference>
<reference evidence="4" key="2">
    <citation type="submission" date="2020-09" db="EMBL/GenBank/DDBJ databases">
        <authorList>
            <person name="Sun Q."/>
            <person name="Zhou Y."/>
        </authorList>
    </citation>
    <scope>NUCLEOTIDE SEQUENCE</scope>
    <source>
        <strain evidence="4">CGMCC 4.7308</strain>
    </source>
</reference>
<dbReference type="InterPro" id="IPR011006">
    <property type="entry name" value="CheY-like_superfamily"/>
</dbReference>
<protein>
    <recommendedName>
        <fullName evidence="3">Response regulatory domain-containing protein</fullName>
    </recommendedName>
</protein>
<dbReference type="GO" id="GO:0000160">
    <property type="term" value="P:phosphorelay signal transduction system"/>
    <property type="evidence" value="ECO:0007669"/>
    <property type="project" value="InterPro"/>
</dbReference>
<dbReference type="CDD" id="cd00156">
    <property type="entry name" value="REC"/>
    <property type="match status" value="1"/>
</dbReference>
<accession>A0A917WNQ7</accession>
<reference evidence="4" key="1">
    <citation type="journal article" date="2014" name="Int. J. Syst. Evol. Microbiol.">
        <title>Complete genome sequence of Corynebacterium casei LMG S-19264T (=DSM 44701T), isolated from a smear-ripened cheese.</title>
        <authorList>
            <consortium name="US DOE Joint Genome Institute (JGI-PGF)"/>
            <person name="Walter F."/>
            <person name="Albersmeier A."/>
            <person name="Kalinowski J."/>
            <person name="Ruckert C."/>
        </authorList>
    </citation>
    <scope>NUCLEOTIDE SEQUENCE</scope>
    <source>
        <strain evidence="4">CGMCC 4.7308</strain>
    </source>
</reference>
<dbReference type="AlphaFoldDB" id="A0A917WNQ7"/>
<dbReference type="PANTHER" id="PTHR44591">
    <property type="entry name" value="STRESS RESPONSE REGULATOR PROTEIN 1"/>
    <property type="match status" value="1"/>
</dbReference>
<feature type="modified residue" description="4-aspartylphosphate" evidence="2">
    <location>
        <position position="60"/>
    </location>
</feature>
<sequence>MPRGSTQAALTVLVVDDEEDQRSLLTTHVTRAGCRPVPVASAEQALVEIATLVPDVAVIDLNLPGMDGRTLARIVRERFPDCALVITSVLDPQDYPEADAVLPKPFTRSRLLEVLQDVVRTRPR</sequence>
<evidence type="ECO:0000313" key="5">
    <source>
        <dbReference type="Proteomes" id="UP000655208"/>
    </source>
</evidence>
<organism evidence="4 5">
    <name type="scientific">Nakamurella endophytica</name>
    <dbReference type="NCBI Taxonomy" id="1748367"/>
    <lineage>
        <taxon>Bacteria</taxon>
        <taxon>Bacillati</taxon>
        <taxon>Actinomycetota</taxon>
        <taxon>Actinomycetes</taxon>
        <taxon>Nakamurellales</taxon>
        <taxon>Nakamurellaceae</taxon>
        <taxon>Nakamurella</taxon>
    </lineage>
</organism>
<gene>
    <name evidence="4" type="ORF">GCM10011594_41410</name>
</gene>
<dbReference type="InterPro" id="IPR050595">
    <property type="entry name" value="Bact_response_regulator"/>
</dbReference>
<proteinExistence type="predicted"/>
<evidence type="ECO:0000313" key="4">
    <source>
        <dbReference type="EMBL" id="GGM17046.1"/>
    </source>
</evidence>
<dbReference type="EMBL" id="BMNA01000017">
    <property type="protein sequence ID" value="GGM17046.1"/>
    <property type="molecule type" value="Genomic_DNA"/>
</dbReference>
<dbReference type="InterPro" id="IPR001789">
    <property type="entry name" value="Sig_transdc_resp-reg_receiver"/>
</dbReference>
<keyword evidence="5" id="KW-1185">Reference proteome</keyword>
<dbReference type="SMART" id="SM00448">
    <property type="entry name" value="REC"/>
    <property type="match status" value="1"/>
</dbReference>